<dbReference type="Gene3D" id="3.30.565.10">
    <property type="entry name" value="Histidine kinase-like ATPase, C-terminal domain"/>
    <property type="match status" value="1"/>
</dbReference>
<comment type="catalytic activity">
    <reaction evidence="1">
        <text>ATP + protein L-histidine = ADP + protein N-phospho-L-histidine.</text>
        <dbReference type="EC" id="2.7.13.3"/>
    </reaction>
</comment>
<keyword evidence="5" id="KW-0547">Nucleotide-binding</keyword>
<dbReference type="GO" id="GO:0005524">
    <property type="term" value="F:ATP binding"/>
    <property type="evidence" value="ECO:0007669"/>
    <property type="project" value="UniProtKB-KW"/>
</dbReference>
<evidence type="ECO:0000313" key="13">
    <source>
        <dbReference type="Proteomes" id="UP000642938"/>
    </source>
</evidence>
<dbReference type="CDD" id="cd00082">
    <property type="entry name" value="HisKA"/>
    <property type="match status" value="1"/>
</dbReference>
<dbReference type="PROSITE" id="PS50109">
    <property type="entry name" value="HIS_KIN"/>
    <property type="match status" value="1"/>
</dbReference>
<organism evidence="11 12">
    <name type="scientific">Pedobacter zeae</name>
    <dbReference type="NCBI Taxonomy" id="1737356"/>
    <lineage>
        <taxon>Bacteria</taxon>
        <taxon>Pseudomonadati</taxon>
        <taxon>Bacteroidota</taxon>
        <taxon>Sphingobacteriia</taxon>
        <taxon>Sphingobacteriales</taxon>
        <taxon>Sphingobacteriaceae</taxon>
        <taxon>Pedobacter</taxon>
    </lineage>
</organism>
<dbReference type="RefSeq" id="WP_183760574.1">
    <property type="nucleotide sequence ID" value="NZ_BMHZ01000002.1"/>
</dbReference>
<evidence type="ECO:0000256" key="3">
    <source>
        <dbReference type="ARBA" id="ARBA00022553"/>
    </source>
</evidence>
<dbReference type="GO" id="GO:0030295">
    <property type="term" value="F:protein kinase activator activity"/>
    <property type="evidence" value="ECO:0007669"/>
    <property type="project" value="TreeGrafter"/>
</dbReference>
<dbReference type="InterPro" id="IPR005467">
    <property type="entry name" value="His_kinase_dom"/>
</dbReference>
<dbReference type="PANTHER" id="PTHR42878:SF7">
    <property type="entry name" value="SENSOR HISTIDINE KINASE GLRK"/>
    <property type="match status" value="1"/>
</dbReference>
<protein>
    <recommendedName>
        <fullName evidence="2">histidine kinase</fullName>
        <ecNumber evidence="2">2.7.13.3</ecNumber>
    </recommendedName>
</protein>
<gene>
    <name evidence="10" type="ORF">GCM10007422_22260</name>
    <name evidence="11" type="ORF">GGQ60_001088</name>
</gene>
<reference evidence="10" key="1">
    <citation type="journal article" date="2014" name="Int. J. Syst. Evol. Microbiol.">
        <title>Complete genome of a new Firmicutes species belonging to the dominant human colonic microbiota ('Ruminococcus bicirculans') reveals two chromosomes and a selective capacity to utilize plant glucans.</title>
        <authorList>
            <consortium name="NISC Comparative Sequencing Program"/>
            <person name="Wegmann U."/>
            <person name="Louis P."/>
            <person name="Goesmann A."/>
            <person name="Henrissat B."/>
            <person name="Duncan S.H."/>
            <person name="Flint H.J."/>
        </authorList>
    </citation>
    <scope>NUCLEOTIDE SEQUENCE</scope>
    <source>
        <strain evidence="10">CGMCC 1.15287</strain>
    </source>
</reference>
<sequence length="366" mass="40687">MQYEKAEHDISSEETLRLEKLRDYEILNTPAESAFDQITQLAAEIFQVPYAGICFQGDGDFFVKSEIGGAASEIVQNLNSDRFVFFASMPLVSPDGYHIGVVYVADTTFKLASEQQLRMLQHLAYMVMEKLAFRMAIRRTLRAYDDRLHVLVHDLKNPMTTISLQSELLGSIPGINDKAAIIAGKINAQSKKMIDKLNGILSAARKEATSFKPDKDKVDLKQLLEQVKKGFELSLEGKNQTVLINIPETIEIFADPGKIAVIFSQLIDNAIKFSPMGSEIILTHRVADDEVTILVKDNGVGLTEEDLSKVFMKFAQLSSFSTNRENSYGLGLITANALVDIHKGKLWAESAGKDLGTTFYVTLPKK</sequence>
<keyword evidence="7" id="KW-0067">ATP-binding</keyword>
<proteinExistence type="predicted"/>
<dbReference type="SUPFAM" id="SSF55874">
    <property type="entry name" value="ATPase domain of HSP90 chaperone/DNA topoisomerase II/histidine kinase"/>
    <property type="match status" value="1"/>
</dbReference>
<name>A0A7W6K8G0_9SPHI</name>
<dbReference type="InterPro" id="IPR036890">
    <property type="entry name" value="HATPase_C_sf"/>
</dbReference>
<keyword evidence="8" id="KW-0902">Two-component regulatory system</keyword>
<keyword evidence="6 11" id="KW-0418">Kinase</keyword>
<dbReference type="InterPro" id="IPR050351">
    <property type="entry name" value="BphY/WalK/GraS-like"/>
</dbReference>
<feature type="domain" description="Histidine kinase" evidence="9">
    <location>
        <begin position="150"/>
        <end position="366"/>
    </location>
</feature>
<comment type="caution">
    <text evidence="11">The sequence shown here is derived from an EMBL/GenBank/DDBJ whole genome shotgun (WGS) entry which is preliminary data.</text>
</comment>
<keyword evidence="3" id="KW-0597">Phosphoprotein</keyword>
<reference evidence="13" key="2">
    <citation type="journal article" date="2019" name="Int. J. Syst. Evol. Microbiol.">
        <title>The Global Catalogue of Microorganisms (GCM) 10K type strain sequencing project: providing services to taxonomists for standard genome sequencing and annotation.</title>
        <authorList>
            <consortium name="The Broad Institute Genomics Platform"/>
            <consortium name="The Broad Institute Genome Sequencing Center for Infectious Disease"/>
            <person name="Wu L."/>
            <person name="Ma J."/>
        </authorList>
    </citation>
    <scope>NUCLEOTIDE SEQUENCE [LARGE SCALE GENOMIC DNA]</scope>
    <source>
        <strain evidence="13">CGMCC 1.15287</strain>
    </source>
</reference>
<evidence type="ECO:0000256" key="6">
    <source>
        <dbReference type="ARBA" id="ARBA00022777"/>
    </source>
</evidence>
<dbReference type="Proteomes" id="UP000532273">
    <property type="component" value="Unassembled WGS sequence"/>
</dbReference>
<dbReference type="Pfam" id="PF02518">
    <property type="entry name" value="HATPase_c"/>
    <property type="match status" value="1"/>
</dbReference>
<dbReference type="GO" id="GO:0000155">
    <property type="term" value="F:phosphorelay sensor kinase activity"/>
    <property type="evidence" value="ECO:0007669"/>
    <property type="project" value="InterPro"/>
</dbReference>
<evidence type="ECO:0000256" key="1">
    <source>
        <dbReference type="ARBA" id="ARBA00000085"/>
    </source>
</evidence>
<dbReference type="FunFam" id="3.30.565.10:FF:000006">
    <property type="entry name" value="Sensor histidine kinase WalK"/>
    <property type="match status" value="1"/>
</dbReference>
<dbReference type="SUPFAM" id="SSF55781">
    <property type="entry name" value="GAF domain-like"/>
    <property type="match status" value="1"/>
</dbReference>
<dbReference type="AlphaFoldDB" id="A0A7W6K8G0"/>
<evidence type="ECO:0000259" key="9">
    <source>
        <dbReference type="PROSITE" id="PS50109"/>
    </source>
</evidence>
<keyword evidence="13" id="KW-1185">Reference proteome</keyword>
<dbReference type="InterPro" id="IPR036097">
    <property type="entry name" value="HisK_dim/P_sf"/>
</dbReference>
<dbReference type="GO" id="GO:0007234">
    <property type="term" value="P:osmosensory signaling via phosphorelay pathway"/>
    <property type="evidence" value="ECO:0007669"/>
    <property type="project" value="TreeGrafter"/>
</dbReference>
<evidence type="ECO:0000256" key="2">
    <source>
        <dbReference type="ARBA" id="ARBA00012438"/>
    </source>
</evidence>
<dbReference type="SUPFAM" id="SSF47384">
    <property type="entry name" value="Homodimeric domain of signal transducing histidine kinase"/>
    <property type="match status" value="1"/>
</dbReference>
<dbReference type="EC" id="2.7.13.3" evidence="2"/>
<dbReference type="InterPro" id="IPR004358">
    <property type="entry name" value="Sig_transdc_His_kin-like_C"/>
</dbReference>
<evidence type="ECO:0000313" key="10">
    <source>
        <dbReference type="EMBL" id="GGH05906.1"/>
    </source>
</evidence>
<evidence type="ECO:0000313" key="12">
    <source>
        <dbReference type="Proteomes" id="UP000532273"/>
    </source>
</evidence>
<dbReference type="Proteomes" id="UP000642938">
    <property type="component" value="Unassembled WGS sequence"/>
</dbReference>
<evidence type="ECO:0000256" key="7">
    <source>
        <dbReference type="ARBA" id="ARBA00022840"/>
    </source>
</evidence>
<dbReference type="CDD" id="cd00075">
    <property type="entry name" value="HATPase"/>
    <property type="match status" value="1"/>
</dbReference>
<dbReference type="PANTHER" id="PTHR42878">
    <property type="entry name" value="TWO-COMPONENT HISTIDINE KINASE"/>
    <property type="match status" value="1"/>
</dbReference>
<dbReference type="InterPro" id="IPR003594">
    <property type="entry name" value="HATPase_dom"/>
</dbReference>
<reference evidence="11 12" key="3">
    <citation type="submission" date="2020-08" db="EMBL/GenBank/DDBJ databases">
        <title>Genomic Encyclopedia of Type Strains, Phase IV (KMG-IV): sequencing the most valuable type-strain genomes for metagenomic binning, comparative biology and taxonomic classification.</title>
        <authorList>
            <person name="Goeker M."/>
        </authorList>
    </citation>
    <scope>NUCLEOTIDE SEQUENCE [LARGE SCALE GENOMIC DNA]</scope>
    <source>
        <strain evidence="11 12">DSM 100774</strain>
    </source>
</reference>
<evidence type="ECO:0000256" key="8">
    <source>
        <dbReference type="ARBA" id="ARBA00023012"/>
    </source>
</evidence>
<dbReference type="EMBL" id="JACIEF010000001">
    <property type="protein sequence ID" value="MBB4107128.1"/>
    <property type="molecule type" value="Genomic_DNA"/>
</dbReference>
<accession>A0A7W6K8G0</accession>
<dbReference type="Gene3D" id="1.10.287.130">
    <property type="match status" value="1"/>
</dbReference>
<evidence type="ECO:0000313" key="11">
    <source>
        <dbReference type="EMBL" id="MBB4107128.1"/>
    </source>
</evidence>
<dbReference type="PRINTS" id="PR00344">
    <property type="entry name" value="BCTRLSENSOR"/>
</dbReference>
<reference evidence="10" key="4">
    <citation type="submission" date="2024-05" db="EMBL/GenBank/DDBJ databases">
        <authorList>
            <person name="Sun Q."/>
            <person name="Zhou Y."/>
        </authorList>
    </citation>
    <scope>NUCLEOTIDE SEQUENCE</scope>
    <source>
        <strain evidence="10">CGMCC 1.15287</strain>
    </source>
</reference>
<dbReference type="GO" id="GO:0000156">
    <property type="term" value="F:phosphorelay response regulator activity"/>
    <property type="evidence" value="ECO:0007669"/>
    <property type="project" value="TreeGrafter"/>
</dbReference>
<dbReference type="EMBL" id="BMHZ01000002">
    <property type="protein sequence ID" value="GGH05906.1"/>
    <property type="molecule type" value="Genomic_DNA"/>
</dbReference>
<dbReference type="InterPro" id="IPR003661">
    <property type="entry name" value="HisK_dim/P_dom"/>
</dbReference>
<dbReference type="SMART" id="SM00387">
    <property type="entry name" value="HATPase_c"/>
    <property type="match status" value="1"/>
</dbReference>
<evidence type="ECO:0000256" key="5">
    <source>
        <dbReference type="ARBA" id="ARBA00022741"/>
    </source>
</evidence>
<keyword evidence="4" id="KW-0808">Transferase</keyword>
<evidence type="ECO:0000256" key="4">
    <source>
        <dbReference type="ARBA" id="ARBA00022679"/>
    </source>
</evidence>
<dbReference type="SMART" id="SM00388">
    <property type="entry name" value="HisKA"/>
    <property type="match status" value="1"/>
</dbReference>